<proteinExistence type="predicted"/>
<dbReference type="InterPro" id="IPR036179">
    <property type="entry name" value="Ig-like_dom_sf"/>
</dbReference>
<dbReference type="SMART" id="SM00409">
    <property type="entry name" value="IG"/>
    <property type="match status" value="3"/>
</dbReference>
<dbReference type="Gene3D" id="2.60.40.10">
    <property type="entry name" value="Immunoglobulins"/>
    <property type="match status" value="3"/>
</dbReference>
<dbReference type="InterPro" id="IPR003599">
    <property type="entry name" value="Ig_sub"/>
</dbReference>
<reference evidence="3" key="1">
    <citation type="submission" date="2020-04" db="EMBL/GenBank/DDBJ databases">
        <authorList>
            <person name="Alioto T."/>
            <person name="Alioto T."/>
            <person name="Gomez Garrido J."/>
        </authorList>
    </citation>
    <scope>NUCLEOTIDE SEQUENCE</scope>
    <source>
        <strain evidence="3">A484AB</strain>
    </source>
</reference>
<dbReference type="GO" id="GO:0005886">
    <property type="term" value="C:plasma membrane"/>
    <property type="evidence" value="ECO:0007669"/>
    <property type="project" value="TreeGrafter"/>
</dbReference>
<gene>
    <name evidence="3" type="ORF">PACLA_8A080699</name>
</gene>
<evidence type="ECO:0000313" key="3">
    <source>
        <dbReference type="EMBL" id="CAB4028805.1"/>
    </source>
</evidence>
<evidence type="ECO:0000256" key="2">
    <source>
        <dbReference type="ARBA" id="ARBA00023157"/>
    </source>
</evidence>
<dbReference type="PANTHER" id="PTHR44170:SF58">
    <property type="entry name" value="PROTEIN TURTLE HOMOLOG A-LIKE ISOFORM X1"/>
    <property type="match status" value="1"/>
</dbReference>
<dbReference type="SMART" id="SM00408">
    <property type="entry name" value="IGc2"/>
    <property type="match status" value="3"/>
</dbReference>
<dbReference type="AlphaFoldDB" id="A0A6S7J9F9"/>
<evidence type="ECO:0000313" key="4">
    <source>
        <dbReference type="Proteomes" id="UP001152795"/>
    </source>
</evidence>
<dbReference type="OrthoDB" id="5988906at2759"/>
<dbReference type="EMBL" id="CACRXK020015741">
    <property type="protein sequence ID" value="CAB4028805.1"/>
    <property type="molecule type" value="Genomic_DNA"/>
</dbReference>
<keyword evidence="2" id="KW-1015">Disulfide bond</keyword>
<dbReference type="InterPro" id="IPR003598">
    <property type="entry name" value="Ig_sub2"/>
</dbReference>
<sequence length="464" mass="51924">METIPDEEVVEGSTMTLRCIAAGYPTPTYRWKKTDLLGVTSNVFDKVNGVLLSETNKVLIIKNIEKYRHAGTYTCHATVEDGGAQKMAKESSKVTIREKPKWVNGTLITSSTPNISTPHSWKCMARGDPEPEYNWYANTTIMNNVSGRHTIEGGILRIHSVSPEDDGMYQCVAKNKFGFAYQTVSLEVKVKPPEITRALFQENFVARNTGLILCVSDSLPSADHHWLFNGAKLETNKTGKYGLTPRQDLLVHQLSHNDTGTYTCVATNTYGRATKEKYIKVGDVSTQIDATVTSSKPKYSQIATKTTSSLTVTTAEPKSTASTSPEEECSDFNKVFIALFSISLIVNVALGITVVLLWKKIQRNQDKDFQIRGNKCKILMKTAEQPQEMILGHNYDDVVTESGIPNDVIYEESFPSFRHNNNERLSTGHEYEEPSNYEPLRRNLLEDQADEHNYQSLITSQEGN</sequence>
<dbReference type="SUPFAM" id="SSF48726">
    <property type="entry name" value="Immunoglobulin"/>
    <property type="match status" value="2"/>
</dbReference>
<organism evidence="3 4">
    <name type="scientific">Paramuricea clavata</name>
    <name type="common">Red gorgonian</name>
    <name type="synonym">Violescent sea-whip</name>
    <dbReference type="NCBI Taxonomy" id="317549"/>
    <lineage>
        <taxon>Eukaryota</taxon>
        <taxon>Metazoa</taxon>
        <taxon>Cnidaria</taxon>
        <taxon>Anthozoa</taxon>
        <taxon>Octocorallia</taxon>
        <taxon>Malacalcyonacea</taxon>
        <taxon>Plexauridae</taxon>
        <taxon>Paramuricea</taxon>
    </lineage>
</organism>
<dbReference type="InterPro" id="IPR007110">
    <property type="entry name" value="Ig-like_dom"/>
</dbReference>
<dbReference type="PROSITE" id="PS50835">
    <property type="entry name" value="IG_LIKE"/>
    <property type="match status" value="3"/>
</dbReference>
<dbReference type="GO" id="GO:0030424">
    <property type="term" value="C:axon"/>
    <property type="evidence" value="ECO:0007669"/>
    <property type="project" value="TreeGrafter"/>
</dbReference>
<keyword evidence="1" id="KW-0677">Repeat</keyword>
<dbReference type="Proteomes" id="UP001152795">
    <property type="component" value="Unassembled WGS sequence"/>
</dbReference>
<dbReference type="GO" id="GO:0098632">
    <property type="term" value="F:cell-cell adhesion mediator activity"/>
    <property type="evidence" value="ECO:0007669"/>
    <property type="project" value="TreeGrafter"/>
</dbReference>
<evidence type="ECO:0000256" key="1">
    <source>
        <dbReference type="ARBA" id="ARBA00022737"/>
    </source>
</evidence>
<dbReference type="CDD" id="cd00096">
    <property type="entry name" value="Ig"/>
    <property type="match status" value="1"/>
</dbReference>
<keyword evidence="4" id="KW-1185">Reference proteome</keyword>
<accession>A0A6S7J9F9</accession>
<dbReference type="Pfam" id="PF13927">
    <property type="entry name" value="Ig_3"/>
    <property type="match status" value="3"/>
</dbReference>
<dbReference type="PANTHER" id="PTHR44170">
    <property type="entry name" value="PROTEIN SIDEKICK"/>
    <property type="match status" value="1"/>
</dbReference>
<dbReference type="GO" id="GO:0007411">
    <property type="term" value="P:axon guidance"/>
    <property type="evidence" value="ECO:0007669"/>
    <property type="project" value="TreeGrafter"/>
</dbReference>
<protein>
    <submittedName>
        <fullName evidence="3">Contactin-3-like isoform X1</fullName>
    </submittedName>
</protein>
<dbReference type="InterPro" id="IPR013783">
    <property type="entry name" value="Ig-like_fold"/>
</dbReference>
<name>A0A6S7J9F9_PARCT</name>
<comment type="caution">
    <text evidence="3">The sequence shown here is derived from an EMBL/GenBank/DDBJ whole genome shotgun (WGS) entry which is preliminary data.</text>
</comment>